<keyword evidence="13" id="KW-1185">Reference proteome</keyword>
<dbReference type="EMBL" id="MTYJ01000075">
    <property type="protein sequence ID" value="OQV16369.1"/>
    <property type="molecule type" value="Genomic_DNA"/>
</dbReference>
<dbReference type="InterPro" id="IPR050927">
    <property type="entry name" value="TRPM"/>
</dbReference>
<evidence type="ECO:0000256" key="9">
    <source>
        <dbReference type="SAM" id="Phobius"/>
    </source>
</evidence>
<keyword evidence="12" id="KW-0675">Receptor</keyword>
<name>A0A1W0WMF5_HYPEX</name>
<gene>
    <name evidence="12" type="ORF">BV898_09514</name>
</gene>
<feature type="transmembrane region" description="Helical" evidence="9">
    <location>
        <begin position="910"/>
        <end position="930"/>
    </location>
</feature>
<evidence type="ECO:0000259" key="11">
    <source>
        <dbReference type="Pfam" id="PF25508"/>
    </source>
</evidence>
<evidence type="ECO:0000256" key="2">
    <source>
        <dbReference type="ARBA" id="ARBA00022448"/>
    </source>
</evidence>
<dbReference type="InterPro" id="IPR057366">
    <property type="entry name" value="TRPM-like"/>
</dbReference>
<evidence type="ECO:0000259" key="10">
    <source>
        <dbReference type="Pfam" id="PF18139"/>
    </source>
</evidence>
<reference evidence="13" key="1">
    <citation type="submission" date="2017-01" db="EMBL/GenBank/DDBJ databases">
        <title>Comparative genomics of anhydrobiosis in the tardigrade Hypsibius dujardini.</title>
        <authorList>
            <person name="Yoshida Y."/>
            <person name="Koutsovoulos G."/>
            <person name="Laetsch D."/>
            <person name="Stevens L."/>
            <person name="Kumar S."/>
            <person name="Horikawa D."/>
            <person name="Ishino K."/>
            <person name="Komine S."/>
            <person name="Tomita M."/>
            <person name="Blaxter M."/>
            <person name="Arakawa K."/>
        </authorList>
    </citation>
    <scope>NUCLEOTIDE SEQUENCE [LARGE SCALE GENOMIC DNA]</scope>
    <source>
        <strain evidence="13">Z151</strain>
    </source>
</reference>
<comment type="subcellular location">
    <subcellularLocation>
        <location evidence="1">Membrane</location>
        <topology evidence="1">Multi-pass membrane protein</topology>
    </subcellularLocation>
</comment>
<sequence>MENLAGVIKFTADNMAAEEEKPYIPVFCDVSLKTLAEFMLDRWKMKVPDVMISIVTGVYHNKNWPEDYAIAFQAGLTKVINTSHAWILTHGFHTGVVKLLGEAVRDELDRRTVRKTRTVRRYNKRVSQITLVGICTDSLVNELEAFQGGEGSSGRRRVELDLGVEKPARQKFNLDVYHTHYVIVNGSTSKSLVTFRTDLEKELQRFSSCRKNFGNGYTENSSDEDDTHSAVPLRPTPDPSASRSQMGVPLVALMLQGGPYEILQVWTYIKNRTPVVVVKGSGLAADLFAYVYEETNESGDLEKDLANITPEILKRLETMFPKMKQGSDEDRQECCQKLLDCMRLDSAQEDEHYITILDLTRASSDLADIDLYILKAIFGSQKTREVDWKEQIRRDLMLTLQWNRPDFAREEIMNRSIKVKVDKDIFRLALIMKNREDFVDLILHQGFKTHKFLSHRALIDLFCHAEDTEFFAVNVLGNLMGYVPGTVIGERFVLEDLNWIIVTFTRVERFINAYELSTNSCGIYSTEPSVAERKSLNALIVWSTLMGRHELTKVFWKYVEDPITTAIFVSAMWNGLSRFCREPELEKDIRIWGREFGVMGMDVLNMAYKESIDRAFGLLDREFPDFGRRTPVQLAYDARNRWFLAHPCCQKWINRLYMGHIQIASAHPGSMRIPDFIKILLSAFLIFPMYFWIHFPSLDSHHGRVIRRRGTVTTPGHSVLTVMKEVDSKDIPLRTTPSRVSRQDTMGSEASLMGSSQNKSFIDDPGKTWLMQLQEDQQKSMKNESRRRLVRRIFFGAMTGGQTQFSLVDRVYLLWTAPVTKFWTFQFFYWMYLLLFSYVTLLPVCSKDFKALIPLRLRGINSMNETNPQNDESGSISSVDVILWIWTALIASEIFFRNYQLIRARQFSNFMTNIIEMGLMLGFLIAYFMVRVLSYQPNLVNAYNARVLMSVGLIYFSYRLIGIFFPISDTLGPMLVRIKYMIGVDFLNYLKMILPFLLAGGITVQAILYPDRQLSWEVLRTAFHRSFFSLFLSQPIYELAYLPECEANRWDPNEPKHYCRAGDYVNENCATIGFWSYIMVIQFMVILKLVLATLLFALFTATQLRIESEADSIWKFKRYSVVMEFASRPAVPPPFSIIHYLVSGVKYVVRGIRRKCGRGEEHRKMDPRVRGRRSFRHDDFHYWKGLVREYLRQREKTKREELAAHRTLDKLVQIHESLNFQTTGLRHLKQRMGDLEAIVGKLSASVAARPAAAAP</sequence>
<keyword evidence="2" id="KW-0813">Transport</keyword>
<evidence type="ECO:0000256" key="5">
    <source>
        <dbReference type="ARBA" id="ARBA00023065"/>
    </source>
</evidence>
<feature type="transmembrane region" description="Helical" evidence="9">
    <location>
        <begin position="676"/>
        <end position="695"/>
    </location>
</feature>
<proteinExistence type="predicted"/>
<dbReference type="GO" id="GO:0030001">
    <property type="term" value="P:metal ion transport"/>
    <property type="evidence" value="ECO:0007669"/>
    <property type="project" value="TreeGrafter"/>
</dbReference>
<feature type="region of interest" description="Disordered" evidence="8">
    <location>
        <begin position="734"/>
        <end position="758"/>
    </location>
</feature>
<feature type="transmembrane region" description="Helical" evidence="9">
    <location>
        <begin position="827"/>
        <end position="846"/>
    </location>
</feature>
<evidence type="ECO:0000256" key="8">
    <source>
        <dbReference type="SAM" id="MobiDB-lite"/>
    </source>
</evidence>
<feature type="compositionally biased region" description="Polar residues" evidence="8">
    <location>
        <begin position="735"/>
        <end position="758"/>
    </location>
</feature>
<feature type="domain" description="TRPM-like" evidence="11">
    <location>
        <begin position="529"/>
        <end position="646"/>
    </location>
</feature>
<evidence type="ECO:0000256" key="7">
    <source>
        <dbReference type="ARBA" id="ARBA00023303"/>
    </source>
</evidence>
<dbReference type="OrthoDB" id="301415at2759"/>
<keyword evidence="7" id="KW-0407">Ion channel</keyword>
<feature type="transmembrane region" description="Helical" evidence="9">
    <location>
        <begin position="942"/>
        <end position="965"/>
    </location>
</feature>
<dbReference type="Proteomes" id="UP000192578">
    <property type="component" value="Unassembled WGS sequence"/>
</dbReference>
<accession>A0A1W0WMF5</accession>
<dbReference type="GO" id="GO:0005886">
    <property type="term" value="C:plasma membrane"/>
    <property type="evidence" value="ECO:0007669"/>
    <property type="project" value="TreeGrafter"/>
</dbReference>
<dbReference type="Pfam" id="PF25508">
    <property type="entry name" value="TRPM2"/>
    <property type="match status" value="1"/>
</dbReference>
<feature type="transmembrane region" description="Helical" evidence="9">
    <location>
        <begin position="1074"/>
        <end position="1099"/>
    </location>
</feature>
<dbReference type="InterPro" id="IPR041491">
    <property type="entry name" value="TRPM_SLOG"/>
</dbReference>
<keyword evidence="3 9" id="KW-0812">Transmembrane</keyword>
<feature type="transmembrane region" description="Helical" evidence="9">
    <location>
        <begin position="789"/>
        <end position="807"/>
    </location>
</feature>
<evidence type="ECO:0000256" key="3">
    <source>
        <dbReference type="ARBA" id="ARBA00022692"/>
    </source>
</evidence>
<evidence type="ECO:0000256" key="1">
    <source>
        <dbReference type="ARBA" id="ARBA00004141"/>
    </source>
</evidence>
<feature type="domain" description="TRPM SLOG" evidence="10">
    <location>
        <begin position="22"/>
        <end position="341"/>
    </location>
</feature>
<evidence type="ECO:0000313" key="13">
    <source>
        <dbReference type="Proteomes" id="UP000192578"/>
    </source>
</evidence>
<dbReference type="PANTHER" id="PTHR13800">
    <property type="entry name" value="TRANSIENT RECEPTOR POTENTIAL CATION CHANNEL, SUBFAMILY M, MEMBER 6"/>
    <property type="match status" value="1"/>
</dbReference>
<evidence type="ECO:0000256" key="4">
    <source>
        <dbReference type="ARBA" id="ARBA00022989"/>
    </source>
</evidence>
<organism evidence="12 13">
    <name type="scientific">Hypsibius exemplaris</name>
    <name type="common">Freshwater tardigrade</name>
    <dbReference type="NCBI Taxonomy" id="2072580"/>
    <lineage>
        <taxon>Eukaryota</taxon>
        <taxon>Metazoa</taxon>
        <taxon>Ecdysozoa</taxon>
        <taxon>Tardigrada</taxon>
        <taxon>Eutardigrada</taxon>
        <taxon>Parachela</taxon>
        <taxon>Hypsibioidea</taxon>
        <taxon>Hypsibiidae</taxon>
        <taxon>Hypsibius</taxon>
    </lineage>
</organism>
<protein>
    <submittedName>
        <fullName evidence="12">Transient receptor potential cation channel subfamily M member 5</fullName>
    </submittedName>
</protein>
<dbReference type="GO" id="GO:0005261">
    <property type="term" value="F:monoatomic cation channel activity"/>
    <property type="evidence" value="ECO:0007669"/>
    <property type="project" value="TreeGrafter"/>
</dbReference>
<evidence type="ECO:0000313" key="12">
    <source>
        <dbReference type="EMBL" id="OQV16369.1"/>
    </source>
</evidence>
<dbReference type="PANTHER" id="PTHR13800:SF1">
    <property type="entry name" value="TRANSIENT RECEPTOR POTENTIAL CATION CHANNEL TRPM"/>
    <property type="match status" value="1"/>
</dbReference>
<keyword evidence="4 9" id="KW-1133">Transmembrane helix</keyword>
<keyword evidence="6 9" id="KW-0472">Membrane</keyword>
<keyword evidence="5" id="KW-0406">Ion transport</keyword>
<feature type="transmembrane region" description="Helical" evidence="9">
    <location>
        <begin position="986"/>
        <end position="1009"/>
    </location>
</feature>
<dbReference type="AlphaFoldDB" id="A0A1W0WMF5"/>
<feature type="region of interest" description="Disordered" evidence="8">
    <location>
        <begin position="214"/>
        <end position="244"/>
    </location>
</feature>
<dbReference type="Pfam" id="PF18139">
    <property type="entry name" value="LSDAT_euk"/>
    <property type="match status" value="1"/>
</dbReference>
<evidence type="ECO:0000256" key="6">
    <source>
        <dbReference type="ARBA" id="ARBA00023136"/>
    </source>
</evidence>
<comment type="caution">
    <text evidence="12">The sequence shown here is derived from an EMBL/GenBank/DDBJ whole genome shotgun (WGS) entry which is preliminary data.</text>
</comment>